<dbReference type="PATRIC" id="fig|266265.5.peg.9130"/>
<dbReference type="EC" id="2.3.1.-" evidence="3"/>
<feature type="transmembrane region" description="Helical" evidence="1">
    <location>
        <begin position="12"/>
        <end position="32"/>
    </location>
</feature>
<dbReference type="Pfam" id="PF01757">
    <property type="entry name" value="Acyl_transf_3"/>
    <property type="match status" value="1"/>
</dbReference>
<evidence type="ECO:0000313" key="4">
    <source>
        <dbReference type="Proteomes" id="UP000001817"/>
    </source>
</evidence>
<dbReference type="RefSeq" id="WP_011494453.1">
    <property type="nucleotide sequence ID" value="NC_007953.1"/>
</dbReference>
<keyword evidence="1" id="KW-1133">Transmembrane helix</keyword>
<feature type="transmembrane region" description="Helical" evidence="1">
    <location>
        <begin position="132"/>
        <end position="152"/>
    </location>
</feature>
<dbReference type="PANTHER" id="PTHR23028">
    <property type="entry name" value="ACETYLTRANSFERASE"/>
    <property type="match status" value="1"/>
</dbReference>
<dbReference type="GO" id="GO:0000271">
    <property type="term" value="P:polysaccharide biosynthetic process"/>
    <property type="evidence" value="ECO:0007669"/>
    <property type="project" value="TreeGrafter"/>
</dbReference>
<feature type="transmembrane region" description="Helical" evidence="1">
    <location>
        <begin position="85"/>
        <end position="106"/>
    </location>
</feature>
<dbReference type="KEGG" id="bxb:DR64_8435"/>
<feature type="transmembrane region" description="Helical" evidence="1">
    <location>
        <begin position="164"/>
        <end position="182"/>
    </location>
</feature>
<feature type="transmembrane region" description="Helical" evidence="1">
    <location>
        <begin position="287"/>
        <end position="304"/>
    </location>
</feature>
<dbReference type="EMBL" id="CP000272">
    <property type="protein sequence ID" value="ABE37227.1"/>
    <property type="molecule type" value="Genomic_DNA"/>
</dbReference>
<dbReference type="GO" id="GO:0016747">
    <property type="term" value="F:acyltransferase activity, transferring groups other than amino-acyl groups"/>
    <property type="evidence" value="ECO:0007669"/>
    <property type="project" value="InterPro"/>
</dbReference>
<evidence type="ECO:0000313" key="3">
    <source>
        <dbReference type="EMBL" id="ABE37227.1"/>
    </source>
</evidence>
<keyword evidence="4" id="KW-1185">Reference proteome</keyword>
<feature type="transmembrane region" description="Helical" evidence="1">
    <location>
        <begin position="255"/>
        <end position="275"/>
    </location>
</feature>
<gene>
    <name evidence="3" type="ORF">Bxe_C1379</name>
</gene>
<keyword evidence="1 3" id="KW-0812">Transmembrane</keyword>
<keyword evidence="3" id="KW-0012">Acyltransferase</keyword>
<dbReference type="OrthoDB" id="9814807at2"/>
<dbReference type="InterPro" id="IPR050879">
    <property type="entry name" value="Acyltransferase_3"/>
</dbReference>
<accession>Q13FB2</accession>
<dbReference type="STRING" id="266265.Bxe_C1379"/>
<evidence type="ECO:0000256" key="1">
    <source>
        <dbReference type="SAM" id="Phobius"/>
    </source>
</evidence>
<reference evidence="3 4" key="1">
    <citation type="journal article" date="2006" name="Proc. Natl. Acad. Sci. U.S.A.">
        <title>Burkholderia xenovorans LB400 harbors a multi-replicon, 9.73-Mbp genome shaped for versatility.</title>
        <authorList>
            <person name="Chain P.S."/>
            <person name="Denef V.J."/>
            <person name="Konstantinidis K.T."/>
            <person name="Vergez L.M."/>
            <person name="Agullo L."/>
            <person name="Reyes V.L."/>
            <person name="Hauser L."/>
            <person name="Cordova M."/>
            <person name="Gomez L."/>
            <person name="Gonzalez M."/>
            <person name="Land M."/>
            <person name="Lao V."/>
            <person name="Larimer F."/>
            <person name="LiPuma J.J."/>
            <person name="Mahenthiralingam E."/>
            <person name="Malfatti S.A."/>
            <person name="Marx C.J."/>
            <person name="Parnell J.J."/>
            <person name="Ramette A."/>
            <person name="Richardson P."/>
            <person name="Seeger M."/>
            <person name="Smith D."/>
            <person name="Spilker T."/>
            <person name="Sul W.J."/>
            <person name="Tsoi T.V."/>
            <person name="Ulrich L.E."/>
            <person name="Zhulin I.B."/>
            <person name="Tiedje J.M."/>
        </authorList>
    </citation>
    <scope>NUCLEOTIDE SEQUENCE [LARGE SCALE GENOMIC DNA]</scope>
    <source>
        <strain evidence="3 4">LB400</strain>
    </source>
</reference>
<feature type="domain" description="Acyltransferase 3" evidence="2">
    <location>
        <begin position="7"/>
        <end position="337"/>
    </location>
</feature>
<dbReference type="PANTHER" id="PTHR23028:SF131">
    <property type="entry name" value="BLR2367 PROTEIN"/>
    <property type="match status" value="1"/>
</dbReference>
<keyword evidence="3" id="KW-0808">Transferase</keyword>
<dbReference type="KEGG" id="bxe:Bxe_C1379"/>
<sequence length="374" mass="41408">MNRKLSFIQAVRGIAALMVVLYHGSGFISPYGTGLGDLLFGAAGSMGVTLFFIVSGIIMVHTTARSDGSPAYVLEFLIKRFSRVWPVYLVAVLVFVLVALHGTGFLQSPAHRRQLLFTALFLPTGNGVSPDFGFPVISVGWTLNYEMYFYVIFGMSMLFGRSRWIVFGGWLCVTLLLVPYVHGNVVLDTNIDYGFSHPYVKLITFPIIWQFAAGIAIGLIHRSRLEIRSERILGLMLFASVSFVVWQYLTRFRIGYGVTEWGASLIPMMLIFSLASKRLSLTAPVTLTYLGDISFSLYLWHGFVQGMLPYPFVHTGHGDMTLGFPFLFLTTVVAILLAAASHWILERGLAEYMKNVFLQGVGTRSDATGTASSS</sequence>
<feature type="transmembrane region" description="Helical" evidence="1">
    <location>
        <begin position="38"/>
        <end position="64"/>
    </location>
</feature>
<feature type="transmembrane region" description="Helical" evidence="1">
    <location>
        <begin position="202"/>
        <end position="220"/>
    </location>
</feature>
<evidence type="ECO:0000259" key="2">
    <source>
        <dbReference type="Pfam" id="PF01757"/>
    </source>
</evidence>
<proteinExistence type="predicted"/>
<dbReference type="InterPro" id="IPR002656">
    <property type="entry name" value="Acyl_transf_3_dom"/>
</dbReference>
<feature type="transmembrane region" description="Helical" evidence="1">
    <location>
        <begin position="324"/>
        <end position="345"/>
    </location>
</feature>
<protein>
    <submittedName>
        <fullName evidence="3">Acyltransferase transmembrane protein</fullName>
        <ecNumber evidence="3">2.3.1.-</ecNumber>
    </submittedName>
</protein>
<keyword evidence="1" id="KW-0472">Membrane</keyword>
<dbReference type="eggNOG" id="COG1835">
    <property type="taxonomic scope" value="Bacteria"/>
</dbReference>
<dbReference type="GO" id="GO:0016020">
    <property type="term" value="C:membrane"/>
    <property type="evidence" value="ECO:0007669"/>
    <property type="project" value="TreeGrafter"/>
</dbReference>
<dbReference type="AlphaFoldDB" id="Q13FB2"/>
<organism evidence="3 4">
    <name type="scientific">Paraburkholderia xenovorans (strain LB400)</name>
    <dbReference type="NCBI Taxonomy" id="266265"/>
    <lineage>
        <taxon>Bacteria</taxon>
        <taxon>Pseudomonadati</taxon>
        <taxon>Pseudomonadota</taxon>
        <taxon>Betaproteobacteria</taxon>
        <taxon>Burkholderiales</taxon>
        <taxon>Burkholderiaceae</taxon>
        <taxon>Paraburkholderia</taxon>
    </lineage>
</organism>
<name>Q13FB2_PARXL</name>
<feature type="transmembrane region" description="Helical" evidence="1">
    <location>
        <begin position="232"/>
        <end position="249"/>
    </location>
</feature>
<dbReference type="Proteomes" id="UP000001817">
    <property type="component" value="Chromosome 3"/>
</dbReference>